<dbReference type="VEuPathDB" id="AmoebaDB:EIN_493100"/>
<dbReference type="RefSeq" id="XP_004255782.1">
    <property type="nucleotide sequence ID" value="XM_004255734.1"/>
</dbReference>
<evidence type="ECO:0000256" key="1">
    <source>
        <dbReference type="ARBA" id="ARBA00022614"/>
    </source>
</evidence>
<dbReference type="SMART" id="SM00195">
    <property type="entry name" value="DSPc"/>
    <property type="match status" value="1"/>
</dbReference>
<dbReference type="CDD" id="cd14498">
    <property type="entry name" value="DSP"/>
    <property type="match status" value="1"/>
</dbReference>
<name>A0A0A1U7I6_ENTIV</name>
<dbReference type="KEGG" id="eiv:EIN_493100"/>
<keyword evidence="2" id="KW-0677">Repeat</keyword>
<feature type="domain" description="Tyrosine specific protein phosphatases" evidence="3">
    <location>
        <begin position="382"/>
        <end position="437"/>
    </location>
</feature>
<evidence type="ECO:0000313" key="5">
    <source>
        <dbReference type="Proteomes" id="UP000014680"/>
    </source>
</evidence>
<dbReference type="InterPro" id="IPR000387">
    <property type="entry name" value="Tyr_Pase_dom"/>
</dbReference>
<dbReference type="InterPro" id="IPR029021">
    <property type="entry name" value="Prot-tyrosine_phosphatase-like"/>
</dbReference>
<dbReference type="InterPro" id="IPR020422">
    <property type="entry name" value="TYR_PHOSPHATASE_DUAL_dom"/>
</dbReference>
<dbReference type="Gene3D" id="3.80.10.10">
    <property type="entry name" value="Ribonuclease Inhibitor"/>
    <property type="match status" value="2"/>
</dbReference>
<dbReference type="Proteomes" id="UP000014680">
    <property type="component" value="Unassembled WGS sequence"/>
</dbReference>
<dbReference type="InterPro" id="IPR050216">
    <property type="entry name" value="LRR_domain-containing"/>
</dbReference>
<dbReference type="OMA" id="PIIQYIH"/>
<dbReference type="PROSITE" id="PS51450">
    <property type="entry name" value="LRR"/>
    <property type="match status" value="1"/>
</dbReference>
<dbReference type="PANTHER" id="PTHR48051">
    <property type="match status" value="1"/>
</dbReference>
<organism evidence="4 5">
    <name type="scientific">Entamoeba invadens IP1</name>
    <dbReference type="NCBI Taxonomy" id="370355"/>
    <lineage>
        <taxon>Eukaryota</taxon>
        <taxon>Amoebozoa</taxon>
        <taxon>Evosea</taxon>
        <taxon>Archamoebae</taxon>
        <taxon>Mastigamoebida</taxon>
        <taxon>Entamoebidae</taxon>
        <taxon>Entamoeba</taxon>
    </lineage>
</organism>
<proteinExistence type="predicted"/>
<evidence type="ECO:0000256" key="2">
    <source>
        <dbReference type="ARBA" id="ARBA00022737"/>
    </source>
</evidence>
<dbReference type="InterPro" id="IPR000340">
    <property type="entry name" value="Dual-sp_phosphatase_cat-dom"/>
</dbReference>
<dbReference type="InterPro" id="IPR032675">
    <property type="entry name" value="LRR_dom_sf"/>
</dbReference>
<dbReference type="PROSITE" id="PS50056">
    <property type="entry name" value="TYR_PHOSPHATASE_2"/>
    <property type="match status" value="1"/>
</dbReference>
<dbReference type="Gene3D" id="3.90.190.10">
    <property type="entry name" value="Protein tyrosine phosphatase superfamily"/>
    <property type="match status" value="1"/>
</dbReference>
<dbReference type="SUPFAM" id="SSF52058">
    <property type="entry name" value="L domain-like"/>
    <property type="match status" value="1"/>
</dbReference>
<dbReference type="AlphaFoldDB" id="A0A0A1U7I6"/>
<dbReference type="InterPro" id="IPR001611">
    <property type="entry name" value="Leu-rich_rpt"/>
</dbReference>
<keyword evidence="5" id="KW-1185">Reference proteome</keyword>
<dbReference type="GO" id="GO:0005737">
    <property type="term" value="C:cytoplasm"/>
    <property type="evidence" value="ECO:0007669"/>
    <property type="project" value="TreeGrafter"/>
</dbReference>
<dbReference type="OrthoDB" id="10252009at2759"/>
<evidence type="ECO:0000259" key="3">
    <source>
        <dbReference type="PROSITE" id="PS50056"/>
    </source>
</evidence>
<dbReference type="EMBL" id="KB206684">
    <property type="protein sequence ID" value="ELP89011.1"/>
    <property type="molecule type" value="Genomic_DNA"/>
</dbReference>
<reference evidence="4 5" key="1">
    <citation type="submission" date="2012-10" db="EMBL/GenBank/DDBJ databases">
        <authorList>
            <person name="Zafar N."/>
            <person name="Inman J."/>
            <person name="Hall N."/>
            <person name="Lorenzi H."/>
            <person name="Caler E."/>
        </authorList>
    </citation>
    <scope>NUCLEOTIDE SEQUENCE [LARGE SCALE GENOMIC DNA]</scope>
    <source>
        <strain evidence="4 5">IP1</strain>
    </source>
</reference>
<dbReference type="PANTHER" id="PTHR48051:SF1">
    <property type="entry name" value="RAS SUPPRESSOR PROTEIN 1"/>
    <property type="match status" value="1"/>
</dbReference>
<dbReference type="GeneID" id="14887919"/>
<dbReference type="SUPFAM" id="SSF52799">
    <property type="entry name" value="(Phosphotyrosine protein) phosphatases II"/>
    <property type="match status" value="1"/>
</dbReference>
<gene>
    <name evidence="4" type="ORF">EIN_493100</name>
</gene>
<sequence>MSRTKEDRKSVDLEKCLVAGHLNLSLLKLDNFNVSAKFVIQNEVTSIDFSSNALDTLPDISEYVLMRSLNLSFNNLSALPSLPQSLKELNISHNAFFQCPVMNTVLTLIAAHNKISDLVFMKNVKKLDVTENIFSKIPVFDSLTEIAISANQITAVKDVTFPELVSLVCDSNSIKTFCMSAPKLLYLNLSNNPIQKLDISMCNSLKTLILNNTPASSLLGNLPASLDSLSLQACNLELFPCDILKLSNLRFLNLSANEIICVSPNYTSLALEVLDMSLNFLQVFPADHPTLKTLKLGGNCDLDNIRPNVKYSVDTFPTPPPTRIRKRLHIASFVSAHHLRYLHDQNITGLVFVGDEVPTFFEKSNFFTLHVGLNTEEGSQLLKSLSLIFNFVNEIAKMGNGVLIICGTGVNKSPVVAAAVLMRFENMRMEKAVEEIKGHCPVVDIENGFIVQLKKLEKSILK</sequence>
<protein>
    <submittedName>
        <fullName evidence="4">Outer membrane protein yopM, putative</fullName>
    </submittedName>
</protein>
<evidence type="ECO:0000313" key="4">
    <source>
        <dbReference type="EMBL" id="ELP89011.1"/>
    </source>
</evidence>
<keyword evidence="1" id="KW-0433">Leucine-rich repeat</keyword>
<accession>A0A0A1U7I6</accession>
<dbReference type="Pfam" id="PF00782">
    <property type="entry name" value="DSPc"/>
    <property type="match status" value="1"/>
</dbReference>